<evidence type="ECO:0000256" key="3">
    <source>
        <dbReference type="ARBA" id="ARBA00022679"/>
    </source>
</evidence>
<dbReference type="EMBL" id="CM035414">
    <property type="protein sequence ID" value="KAH7429860.1"/>
    <property type="molecule type" value="Genomic_DNA"/>
</dbReference>
<dbReference type="InterPro" id="IPR029063">
    <property type="entry name" value="SAM-dependent_MTases_sf"/>
</dbReference>
<keyword evidence="5" id="KW-1185">Reference proteome</keyword>
<protein>
    <submittedName>
        <fullName evidence="4">Uncharacterized protein</fullName>
    </submittedName>
</protein>
<evidence type="ECO:0000313" key="5">
    <source>
        <dbReference type="Proteomes" id="UP000825935"/>
    </source>
</evidence>
<proteinExistence type="inferred from homology"/>
<evidence type="ECO:0000256" key="2">
    <source>
        <dbReference type="ARBA" id="ARBA00022603"/>
    </source>
</evidence>
<accession>A0A8T2U5Q4</accession>
<dbReference type="OMA" id="MIFIDAY"/>
<dbReference type="GO" id="GO:0032259">
    <property type="term" value="P:methylation"/>
    <property type="evidence" value="ECO:0007669"/>
    <property type="project" value="UniProtKB-KW"/>
</dbReference>
<dbReference type="InterPro" id="IPR051419">
    <property type="entry name" value="Lys/N-term_MeTrsfase_sf"/>
</dbReference>
<keyword evidence="2" id="KW-0489">Methyltransferase</keyword>
<dbReference type="OrthoDB" id="411785at2759"/>
<evidence type="ECO:0000313" key="4">
    <source>
        <dbReference type="EMBL" id="KAH7429860.1"/>
    </source>
</evidence>
<dbReference type="SUPFAM" id="SSF53335">
    <property type="entry name" value="S-adenosyl-L-methionine-dependent methyltransferases"/>
    <property type="match status" value="2"/>
</dbReference>
<comment type="similarity">
    <text evidence="1">Belongs to the methyltransferase superfamily.</text>
</comment>
<keyword evidence="3" id="KW-0808">Transferase</keyword>
<sequence>MAQSAWASRYHGLCTLMGKETCRKVYGRLLSGQARNSVFGPREGTTDPGNWVFSPEWWGTQGRGWGRNSGITVFERSSQMGNGLVSVTAHPASSSGLEDWPELSTLLQGKQVTSDSEWRVLRFNNETRQSVAKVVIVEGQNSEESQLMQIPHCLAFEYLKSMISVGLSSIHCGGFDLDFVAKGERTMRCLCIGLGGGSLPIFLANKLQGCHVDVVEIDDTVISAAIDCMGFPKIEFKTFPSDLRSETLNAMCDESHMEVKLGVESLSHTQCYDIPRRIASSMLEFPLRISGFEADAVMYVGHLAGAKQSQQHYDLVFIDAFNGEDEVPVDFWTRGGSFLTGLRDLLDPHHGTVVVNLHTDLPPPSFLERITGNFGPGYDPLLPGGKRLQEISQAYRDKLLHCWSAGLSEDEICGATFTVAVPRQQNICLVVCRGIRGTEGNIIDNLSSAALSLENILHVPFPMSKRATRGFQLVHG</sequence>
<gene>
    <name evidence="4" type="ORF">KP509_09G068900</name>
</gene>
<organism evidence="4 5">
    <name type="scientific">Ceratopteris richardii</name>
    <name type="common">Triangle waterfern</name>
    <dbReference type="NCBI Taxonomy" id="49495"/>
    <lineage>
        <taxon>Eukaryota</taxon>
        <taxon>Viridiplantae</taxon>
        <taxon>Streptophyta</taxon>
        <taxon>Embryophyta</taxon>
        <taxon>Tracheophyta</taxon>
        <taxon>Polypodiopsida</taxon>
        <taxon>Polypodiidae</taxon>
        <taxon>Polypodiales</taxon>
        <taxon>Pteridineae</taxon>
        <taxon>Pteridaceae</taxon>
        <taxon>Parkerioideae</taxon>
        <taxon>Ceratopteris</taxon>
    </lineage>
</organism>
<dbReference type="Proteomes" id="UP000825935">
    <property type="component" value="Chromosome 9"/>
</dbReference>
<dbReference type="Gene3D" id="3.40.50.150">
    <property type="entry name" value="Vaccinia Virus protein VP39"/>
    <property type="match status" value="1"/>
</dbReference>
<comment type="caution">
    <text evidence="4">The sequence shown here is derived from an EMBL/GenBank/DDBJ whole genome shotgun (WGS) entry which is preliminary data.</text>
</comment>
<dbReference type="PANTHER" id="PTHR12176:SF56">
    <property type="entry name" value="OS04G0510700 PROTEIN"/>
    <property type="match status" value="1"/>
</dbReference>
<reference evidence="4" key="1">
    <citation type="submission" date="2021-08" db="EMBL/GenBank/DDBJ databases">
        <title>WGS assembly of Ceratopteris richardii.</title>
        <authorList>
            <person name="Marchant D.B."/>
            <person name="Chen G."/>
            <person name="Jenkins J."/>
            <person name="Shu S."/>
            <person name="Leebens-Mack J."/>
            <person name="Grimwood J."/>
            <person name="Schmutz J."/>
            <person name="Soltis P."/>
            <person name="Soltis D."/>
            <person name="Chen Z.-H."/>
        </authorList>
    </citation>
    <scope>NUCLEOTIDE SEQUENCE</scope>
    <source>
        <strain evidence="4">Whitten #5841</strain>
        <tissue evidence="4">Leaf</tissue>
    </source>
</reference>
<evidence type="ECO:0000256" key="1">
    <source>
        <dbReference type="ARBA" id="ARBA00008361"/>
    </source>
</evidence>
<dbReference type="AlphaFoldDB" id="A0A8T2U5Q4"/>
<dbReference type="PANTHER" id="PTHR12176">
    <property type="entry name" value="SAM-DEPENDENT METHYLTRANSFERASE SUPERFAMILY PROTEIN"/>
    <property type="match status" value="1"/>
</dbReference>
<dbReference type="GO" id="GO:0008168">
    <property type="term" value="F:methyltransferase activity"/>
    <property type="evidence" value="ECO:0007669"/>
    <property type="project" value="UniProtKB-KW"/>
</dbReference>
<name>A0A8T2U5Q4_CERRI</name>